<dbReference type="EMBL" id="JNGW01000076">
    <property type="protein sequence ID" value="KDR52134.1"/>
    <property type="molecule type" value="Genomic_DNA"/>
</dbReference>
<dbReference type="HOGENOM" id="CLU_3220142_0_0_10"/>
<name>A0A069QJD8_HOYLO</name>
<protein>
    <submittedName>
        <fullName evidence="1">Uncharacterized protein</fullName>
    </submittedName>
</protein>
<sequence>MLTNGLLAVVFSSNALVCHITFAKRLIVGMSSWSMRTVVQPFNA</sequence>
<dbReference type="PATRIC" id="fig|1122985.7.peg.1831"/>
<proteinExistence type="predicted"/>
<organism evidence="1 2">
    <name type="scientific">Hoylesella loescheii DSM 19665 = JCM 12249 = ATCC 15930</name>
    <dbReference type="NCBI Taxonomy" id="1122985"/>
    <lineage>
        <taxon>Bacteria</taxon>
        <taxon>Pseudomonadati</taxon>
        <taxon>Bacteroidota</taxon>
        <taxon>Bacteroidia</taxon>
        <taxon>Bacteroidales</taxon>
        <taxon>Prevotellaceae</taxon>
        <taxon>Hoylesella</taxon>
    </lineage>
</organism>
<accession>A0A069QJD8</accession>
<dbReference type="AlphaFoldDB" id="A0A069QJD8"/>
<reference evidence="1 2" key="1">
    <citation type="submission" date="2013-08" db="EMBL/GenBank/DDBJ databases">
        <authorList>
            <person name="Weinstock G."/>
            <person name="Sodergren E."/>
            <person name="Wylie T."/>
            <person name="Fulton L."/>
            <person name="Fulton R."/>
            <person name="Fronick C."/>
            <person name="O'Laughlin M."/>
            <person name="Godfrey J."/>
            <person name="Miner T."/>
            <person name="Herter B."/>
            <person name="Appelbaum E."/>
            <person name="Cordes M."/>
            <person name="Lek S."/>
            <person name="Wollam A."/>
            <person name="Pepin K.H."/>
            <person name="Palsikar V.B."/>
            <person name="Mitreva M."/>
            <person name="Wilson R.K."/>
        </authorList>
    </citation>
    <scope>NUCLEOTIDE SEQUENCE [LARGE SCALE GENOMIC DNA]</scope>
    <source>
        <strain evidence="1 2">ATCC 15930</strain>
    </source>
</reference>
<gene>
    <name evidence="1" type="ORF">HMPREF1991_01759</name>
</gene>
<evidence type="ECO:0000313" key="1">
    <source>
        <dbReference type="EMBL" id="KDR52134.1"/>
    </source>
</evidence>
<comment type="caution">
    <text evidence="1">The sequence shown here is derived from an EMBL/GenBank/DDBJ whole genome shotgun (WGS) entry which is preliminary data.</text>
</comment>
<keyword evidence="2" id="KW-1185">Reference proteome</keyword>
<dbReference type="Proteomes" id="UP000027442">
    <property type="component" value="Unassembled WGS sequence"/>
</dbReference>
<evidence type="ECO:0000313" key="2">
    <source>
        <dbReference type="Proteomes" id="UP000027442"/>
    </source>
</evidence>